<evidence type="ECO:0000313" key="3">
    <source>
        <dbReference type="Proteomes" id="UP000010556"/>
    </source>
</evidence>
<dbReference type="EMBL" id="KB107233">
    <property type="protein sequence ID" value="ELK30202.1"/>
    <property type="molecule type" value="Genomic_DNA"/>
</dbReference>
<accession>L5LVW2</accession>
<proteinExistence type="predicted"/>
<gene>
    <name evidence="2" type="ORF">MDA_GLEAN10014563</name>
</gene>
<reference evidence="3" key="1">
    <citation type="journal article" date="2013" name="Science">
        <title>Comparative analysis of bat genomes provides insight into the evolution of flight and immunity.</title>
        <authorList>
            <person name="Zhang G."/>
            <person name="Cowled C."/>
            <person name="Shi Z."/>
            <person name="Huang Z."/>
            <person name="Bishop-Lilly K.A."/>
            <person name="Fang X."/>
            <person name="Wynne J.W."/>
            <person name="Xiong Z."/>
            <person name="Baker M.L."/>
            <person name="Zhao W."/>
            <person name="Tachedjian M."/>
            <person name="Zhu Y."/>
            <person name="Zhou P."/>
            <person name="Jiang X."/>
            <person name="Ng J."/>
            <person name="Yang L."/>
            <person name="Wu L."/>
            <person name="Xiao J."/>
            <person name="Feng Y."/>
            <person name="Chen Y."/>
            <person name="Sun X."/>
            <person name="Zhang Y."/>
            <person name="Marsh G.A."/>
            <person name="Crameri G."/>
            <person name="Broder C.C."/>
            <person name="Frey K.G."/>
            <person name="Wang L.F."/>
            <person name="Wang J."/>
        </authorList>
    </citation>
    <scope>NUCLEOTIDE SEQUENCE [LARGE SCALE GENOMIC DNA]</scope>
</reference>
<name>L5LVW2_MYODS</name>
<sequence length="116" mass="12097">MGTPRLARRGDSKTSLCGGNARLRDPDSSVPHNLRCPDGFAGPSVHDGAGFAFFPSLSLPVPTFVLPSVSGFAVDVALGTRGKIFVDRFLAPPLCCLAPLPSPPLHPFVIDVSNAS</sequence>
<organism evidence="2 3">
    <name type="scientific">Myotis davidii</name>
    <name type="common">David's myotis</name>
    <dbReference type="NCBI Taxonomy" id="225400"/>
    <lineage>
        <taxon>Eukaryota</taxon>
        <taxon>Metazoa</taxon>
        <taxon>Chordata</taxon>
        <taxon>Craniata</taxon>
        <taxon>Vertebrata</taxon>
        <taxon>Euteleostomi</taxon>
        <taxon>Mammalia</taxon>
        <taxon>Eutheria</taxon>
        <taxon>Laurasiatheria</taxon>
        <taxon>Chiroptera</taxon>
        <taxon>Yangochiroptera</taxon>
        <taxon>Vespertilionidae</taxon>
        <taxon>Myotis</taxon>
    </lineage>
</organism>
<feature type="region of interest" description="Disordered" evidence="1">
    <location>
        <begin position="1"/>
        <end position="30"/>
    </location>
</feature>
<dbReference type="AlphaFoldDB" id="L5LVW2"/>
<evidence type="ECO:0000256" key="1">
    <source>
        <dbReference type="SAM" id="MobiDB-lite"/>
    </source>
</evidence>
<keyword evidence="3" id="KW-1185">Reference proteome</keyword>
<evidence type="ECO:0000313" key="2">
    <source>
        <dbReference type="EMBL" id="ELK30202.1"/>
    </source>
</evidence>
<dbReference type="Proteomes" id="UP000010556">
    <property type="component" value="Unassembled WGS sequence"/>
</dbReference>
<protein>
    <submittedName>
        <fullName evidence="2">Uncharacterized protein</fullName>
    </submittedName>
</protein>